<name>A0A2M9R5D7_9FLAO</name>
<dbReference type="OrthoDB" id="708866at2"/>
<dbReference type="RefSeq" id="WP_100677616.1">
    <property type="nucleotide sequence ID" value="NZ_NIPO01000001.1"/>
</dbReference>
<dbReference type="AlphaFoldDB" id="A0A2M9R5D7"/>
<gene>
    <name evidence="2" type="ORF">CDL10_05575</name>
</gene>
<protein>
    <recommendedName>
        <fullName evidence="1">DUF4468 domain-containing protein</fullName>
    </recommendedName>
</protein>
<proteinExistence type="predicted"/>
<dbReference type="EMBL" id="NIPO01000001">
    <property type="protein sequence ID" value="PJR04052.1"/>
    <property type="molecule type" value="Genomic_DNA"/>
</dbReference>
<dbReference type="InterPro" id="IPR027823">
    <property type="entry name" value="DUF4468"/>
</dbReference>
<comment type="caution">
    <text evidence="2">The sequence shown here is derived from an EMBL/GenBank/DDBJ whole genome shotgun (WGS) entry which is preliminary data.</text>
</comment>
<sequence length="179" mass="20834">MKKILFLTLTILISNLSIGQEIPQLKLTPNGVEPIVVEVDSLSASEIYQKAQNWVQETYKNPDKVLKANITNEKIRIDGFATNAWWYKSLGITNSYNMEYTIEISFKDGRYRFEYIIGQFFIDGGQKVLYDYRTFFKKNGEIRKSYIDAVPSLELTMNELSQSFYNYVSGKTTKKDNDW</sequence>
<dbReference type="Pfam" id="PF14730">
    <property type="entry name" value="DUF4468"/>
    <property type="match status" value="1"/>
</dbReference>
<evidence type="ECO:0000313" key="2">
    <source>
        <dbReference type="EMBL" id="PJR04052.1"/>
    </source>
</evidence>
<organism evidence="2 3">
    <name type="scientific">Avrilella dinanensis</name>
    <dbReference type="NCBI Taxonomy" id="2008672"/>
    <lineage>
        <taxon>Bacteria</taxon>
        <taxon>Pseudomonadati</taxon>
        <taxon>Bacteroidota</taxon>
        <taxon>Flavobacteriia</taxon>
        <taxon>Flavobacteriales</taxon>
        <taxon>Flavobacteriaceae</taxon>
        <taxon>Avrilella</taxon>
    </lineage>
</organism>
<accession>A0A2M9R5D7</accession>
<keyword evidence="3" id="KW-1185">Reference proteome</keyword>
<evidence type="ECO:0000259" key="1">
    <source>
        <dbReference type="Pfam" id="PF14730"/>
    </source>
</evidence>
<feature type="domain" description="DUF4468" evidence="1">
    <location>
        <begin position="36"/>
        <end position="114"/>
    </location>
</feature>
<evidence type="ECO:0000313" key="3">
    <source>
        <dbReference type="Proteomes" id="UP000231960"/>
    </source>
</evidence>
<dbReference type="Proteomes" id="UP000231960">
    <property type="component" value="Unassembled WGS sequence"/>
</dbReference>
<dbReference type="Gene3D" id="3.30.530.80">
    <property type="match status" value="1"/>
</dbReference>
<reference evidence="2 3" key="1">
    <citation type="submission" date="2017-06" db="EMBL/GenBank/DDBJ databases">
        <title>Description of Avrilella dinanensis gen. nov. sp. nov.</title>
        <authorList>
            <person name="Leyer C."/>
            <person name="Sassi M."/>
            <person name="Minet J."/>
            <person name="Kayal S."/>
            <person name="Cattoir V."/>
        </authorList>
    </citation>
    <scope>NUCLEOTIDE SEQUENCE [LARGE SCALE GENOMIC DNA]</scope>
    <source>
        <strain evidence="2 3">UR159</strain>
    </source>
</reference>